<organism evidence="12 13">
    <name type="scientific">Polaribacter gangjinensis</name>
    <dbReference type="NCBI Taxonomy" id="574710"/>
    <lineage>
        <taxon>Bacteria</taxon>
        <taxon>Pseudomonadati</taxon>
        <taxon>Bacteroidota</taxon>
        <taxon>Flavobacteriia</taxon>
        <taxon>Flavobacteriales</taxon>
        <taxon>Flavobacteriaceae</taxon>
    </lineage>
</organism>
<dbReference type="GO" id="GO:0005886">
    <property type="term" value="C:plasma membrane"/>
    <property type="evidence" value="ECO:0007669"/>
    <property type="project" value="TreeGrafter"/>
</dbReference>
<dbReference type="Gene3D" id="1.20.1510.10">
    <property type="entry name" value="Cation efflux protein transmembrane domain"/>
    <property type="match status" value="1"/>
</dbReference>
<dbReference type="InterPro" id="IPR027470">
    <property type="entry name" value="Cation_efflux_CTD"/>
</dbReference>
<feature type="transmembrane region" description="Helical" evidence="9">
    <location>
        <begin position="152"/>
        <end position="173"/>
    </location>
</feature>
<dbReference type="Pfam" id="PF16916">
    <property type="entry name" value="ZT_dimer"/>
    <property type="match status" value="1"/>
</dbReference>
<gene>
    <name evidence="12" type="ORF">BTO13_04015</name>
</gene>
<comment type="subcellular location">
    <subcellularLocation>
        <location evidence="1">Membrane</location>
        <topology evidence="1">Multi-pass membrane protein</topology>
    </subcellularLocation>
</comment>
<evidence type="ECO:0000313" key="12">
    <source>
        <dbReference type="EMBL" id="PQJ74483.1"/>
    </source>
</evidence>
<evidence type="ECO:0000256" key="2">
    <source>
        <dbReference type="ARBA" id="ARBA00008873"/>
    </source>
</evidence>
<feature type="domain" description="Cation efflux protein cytoplasmic" evidence="11">
    <location>
        <begin position="216"/>
        <end position="291"/>
    </location>
</feature>
<evidence type="ECO:0000256" key="9">
    <source>
        <dbReference type="SAM" id="Phobius"/>
    </source>
</evidence>
<dbReference type="OrthoDB" id="9809646at2"/>
<keyword evidence="7" id="KW-0406">Ion transport</keyword>
<keyword evidence="6 9" id="KW-1133">Transmembrane helix</keyword>
<proteinExistence type="inferred from homology"/>
<evidence type="ECO:0000313" key="13">
    <source>
        <dbReference type="Proteomes" id="UP000237608"/>
    </source>
</evidence>
<feature type="transmembrane region" description="Helical" evidence="9">
    <location>
        <begin position="21"/>
        <end position="41"/>
    </location>
</feature>
<keyword evidence="8 9" id="KW-0472">Membrane</keyword>
<keyword evidence="13" id="KW-1185">Reference proteome</keyword>
<dbReference type="Proteomes" id="UP000237608">
    <property type="component" value="Unassembled WGS sequence"/>
</dbReference>
<dbReference type="EMBL" id="MSCL01000001">
    <property type="protein sequence ID" value="PQJ74483.1"/>
    <property type="molecule type" value="Genomic_DNA"/>
</dbReference>
<evidence type="ECO:0000256" key="1">
    <source>
        <dbReference type="ARBA" id="ARBA00004141"/>
    </source>
</evidence>
<dbReference type="SUPFAM" id="SSF160240">
    <property type="entry name" value="Cation efflux protein cytoplasmic domain-like"/>
    <property type="match status" value="1"/>
</dbReference>
<evidence type="ECO:0000256" key="5">
    <source>
        <dbReference type="ARBA" id="ARBA00022906"/>
    </source>
</evidence>
<feature type="transmembrane region" description="Helical" evidence="9">
    <location>
        <begin position="88"/>
        <end position="111"/>
    </location>
</feature>
<evidence type="ECO:0000256" key="3">
    <source>
        <dbReference type="ARBA" id="ARBA00022448"/>
    </source>
</evidence>
<accession>A0A2S7WA51</accession>
<evidence type="ECO:0000256" key="8">
    <source>
        <dbReference type="ARBA" id="ARBA00023136"/>
    </source>
</evidence>
<keyword evidence="4 9" id="KW-0812">Transmembrane</keyword>
<dbReference type="InterPro" id="IPR036837">
    <property type="entry name" value="Cation_efflux_CTD_sf"/>
</dbReference>
<evidence type="ECO:0000256" key="6">
    <source>
        <dbReference type="ARBA" id="ARBA00022989"/>
    </source>
</evidence>
<dbReference type="RefSeq" id="WP_105045630.1">
    <property type="nucleotide sequence ID" value="NZ_CP150662.1"/>
</dbReference>
<keyword evidence="5" id="KW-0864">Zinc transport</keyword>
<protein>
    <submittedName>
        <fullName evidence="12">Cation transporter</fullName>
    </submittedName>
</protein>
<feature type="domain" description="Cation efflux protein transmembrane" evidence="10">
    <location>
        <begin position="23"/>
        <end position="210"/>
    </location>
</feature>
<comment type="caution">
    <text evidence="12">The sequence shown here is derived from an EMBL/GenBank/DDBJ whole genome shotgun (WGS) entry which is preliminary data.</text>
</comment>
<evidence type="ECO:0000259" key="10">
    <source>
        <dbReference type="Pfam" id="PF01545"/>
    </source>
</evidence>
<dbReference type="SUPFAM" id="SSF161111">
    <property type="entry name" value="Cation efflux protein transmembrane domain-like"/>
    <property type="match status" value="1"/>
</dbReference>
<keyword evidence="3" id="KW-0813">Transport</keyword>
<evidence type="ECO:0000256" key="7">
    <source>
        <dbReference type="ARBA" id="ARBA00023065"/>
    </source>
</evidence>
<keyword evidence="5" id="KW-0862">Zinc</keyword>
<dbReference type="InterPro" id="IPR058533">
    <property type="entry name" value="Cation_efflux_TM"/>
</dbReference>
<dbReference type="InterPro" id="IPR002524">
    <property type="entry name" value="Cation_efflux"/>
</dbReference>
<dbReference type="PANTHER" id="PTHR11562">
    <property type="entry name" value="CATION EFFLUX PROTEIN/ ZINC TRANSPORTER"/>
    <property type="match status" value="1"/>
</dbReference>
<name>A0A2S7WA51_9FLAO</name>
<dbReference type="Pfam" id="PF01545">
    <property type="entry name" value="Cation_efflux"/>
    <property type="match status" value="1"/>
</dbReference>
<comment type="similarity">
    <text evidence="2">Belongs to the cation diffusion facilitator (CDF) transporter (TC 2.A.4) family. SLC30A subfamily.</text>
</comment>
<dbReference type="GO" id="GO:0005385">
    <property type="term" value="F:zinc ion transmembrane transporter activity"/>
    <property type="evidence" value="ECO:0007669"/>
    <property type="project" value="TreeGrafter"/>
</dbReference>
<feature type="transmembrane region" description="Helical" evidence="9">
    <location>
        <begin position="123"/>
        <end position="140"/>
    </location>
</feature>
<evidence type="ECO:0000256" key="4">
    <source>
        <dbReference type="ARBA" id="ARBA00022692"/>
    </source>
</evidence>
<dbReference type="PANTHER" id="PTHR11562:SF17">
    <property type="entry name" value="RE54080P-RELATED"/>
    <property type="match status" value="1"/>
</dbReference>
<dbReference type="InterPro" id="IPR050681">
    <property type="entry name" value="CDF/SLC30A"/>
</dbReference>
<sequence length="305" mass="34311">MGHHHSHSHSHSHHSSSSENIGVAFLLNTFFTIIEFIGGFYTNSMAIMSDAVHDLGDSVSLGMAWYFQKIAKKKATKTYSYGFQRFSLLGALINSTVLFIGSILVIVKSIPRIITPEASDAKGMMWFAFLGIIINGAAVLKLRKGTSINERVVALHLFEDVLGWVAILVASIIMQFYEIPILDPILSILIAFYVLYNVFKNGKESFRILLQGAPLEISVDEIKVKLLENKHIKEVLDCHLWTMDGEYNVFSAQLIVENSVTLWEDVAVLKADIRTLLHDEFQIEHVTLEVDISEFYENIDCNSTL</sequence>
<reference evidence="12 13" key="1">
    <citation type="submission" date="2016-12" db="EMBL/GenBank/DDBJ databases">
        <title>Trade-off between light-utilization and light-protection in marine flavobacteria.</title>
        <authorList>
            <person name="Kumagai Y."/>
            <person name="Yoshizawa S."/>
            <person name="Kogure K."/>
            <person name="Iwasaki W."/>
        </authorList>
    </citation>
    <scope>NUCLEOTIDE SEQUENCE [LARGE SCALE GENOMIC DNA]</scope>
    <source>
        <strain evidence="12 13">KCTC 22729</strain>
    </source>
</reference>
<dbReference type="InterPro" id="IPR027469">
    <property type="entry name" value="Cation_efflux_TMD_sf"/>
</dbReference>
<dbReference type="NCBIfam" id="TIGR01297">
    <property type="entry name" value="CDF"/>
    <property type="match status" value="1"/>
</dbReference>
<feature type="transmembrane region" description="Helical" evidence="9">
    <location>
        <begin position="179"/>
        <end position="199"/>
    </location>
</feature>
<evidence type="ECO:0000259" key="11">
    <source>
        <dbReference type="Pfam" id="PF16916"/>
    </source>
</evidence>
<dbReference type="AlphaFoldDB" id="A0A2S7WA51"/>